<keyword evidence="6 7" id="KW-0472">Membrane</keyword>
<dbReference type="PANTHER" id="PTHR24221">
    <property type="entry name" value="ATP-BINDING CASSETTE SUB-FAMILY B"/>
    <property type="match status" value="1"/>
</dbReference>
<dbReference type="InterPro" id="IPR003439">
    <property type="entry name" value="ABC_transporter-like_ATP-bd"/>
</dbReference>
<dbReference type="Gene3D" id="1.20.1560.10">
    <property type="entry name" value="ABC transporter type 1, transmembrane domain"/>
    <property type="match status" value="1"/>
</dbReference>
<reference evidence="10 11" key="1">
    <citation type="submission" date="2023-10" db="EMBL/GenBank/DDBJ databases">
        <title>Characteristics and mechanism of a salt-tolerant marine origin heterotrophic nitrifying- aerobic denitrifying bacteria Marinobacter xestospongiae HN1.</title>
        <authorList>
            <person name="Qi R."/>
        </authorList>
    </citation>
    <scope>NUCLEOTIDE SEQUENCE [LARGE SCALE GENOMIC DNA]</scope>
    <source>
        <strain evidence="10 11">HN1</strain>
    </source>
</reference>
<dbReference type="InterPro" id="IPR027417">
    <property type="entry name" value="P-loop_NTPase"/>
</dbReference>
<evidence type="ECO:0000256" key="6">
    <source>
        <dbReference type="ARBA" id="ARBA00023136"/>
    </source>
</evidence>
<feature type="domain" description="ABC transporter" evidence="8">
    <location>
        <begin position="333"/>
        <end position="552"/>
    </location>
</feature>
<dbReference type="InterPro" id="IPR039421">
    <property type="entry name" value="Type_1_exporter"/>
</dbReference>
<feature type="transmembrane region" description="Helical" evidence="7">
    <location>
        <begin position="26"/>
        <end position="49"/>
    </location>
</feature>
<evidence type="ECO:0000256" key="3">
    <source>
        <dbReference type="ARBA" id="ARBA00022741"/>
    </source>
</evidence>
<keyword evidence="11" id="KW-1185">Reference proteome</keyword>
<feature type="domain" description="ABC transmembrane type-1" evidence="9">
    <location>
        <begin position="26"/>
        <end position="304"/>
    </location>
</feature>
<comment type="subcellular location">
    <subcellularLocation>
        <location evidence="1">Cell membrane</location>
        <topology evidence="1">Multi-pass membrane protein</topology>
    </subcellularLocation>
</comment>
<dbReference type="InterPro" id="IPR003593">
    <property type="entry name" value="AAA+_ATPase"/>
</dbReference>
<dbReference type="Proteomes" id="UP001269819">
    <property type="component" value="Unassembled WGS sequence"/>
</dbReference>
<dbReference type="InterPro" id="IPR017871">
    <property type="entry name" value="ABC_transporter-like_CS"/>
</dbReference>
<keyword evidence="3" id="KW-0547">Nucleotide-binding</keyword>
<dbReference type="Gene3D" id="3.40.50.300">
    <property type="entry name" value="P-loop containing nucleotide triphosphate hydrolases"/>
    <property type="match status" value="1"/>
</dbReference>
<dbReference type="RefSeq" id="WP_316973286.1">
    <property type="nucleotide sequence ID" value="NZ_JAWIIJ010000004.1"/>
</dbReference>
<dbReference type="Pfam" id="PF00005">
    <property type="entry name" value="ABC_tran"/>
    <property type="match status" value="1"/>
</dbReference>
<keyword evidence="2 7" id="KW-0812">Transmembrane</keyword>
<feature type="transmembrane region" description="Helical" evidence="7">
    <location>
        <begin position="163"/>
        <end position="183"/>
    </location>
</feature>
<dbReference type="EMBL" id="JAWIIJ010000004">
    <property type="protein sequence ID" value="MDV2078533.1"/>
    <property type="molecule type" value="Genomic_DNA"/>
</dbReference>
<dbReference type="Pfam" id="PF00664">
    <property type="entry name" value="ABC_membrane"/>
    <property type="match status" value="1"/>
</dbReference>
<feature type="transmembrane region" description="Helical" evidence="7">
    <location>
        <begin position="140"/>
        <end position="157"/>
    </location>
</feature>
<comment type="caution">
    <text evidence="10">The sequence shown here is derived from an EMBL/GenBank/DDBJ whole genome shotgun (WGS) entry which is preliminary data.</text>
</comment>
<evidence type="ECO:0000256" key="4">
    <source>
        <dbReference type="ARBA" id="ARBA00022840"/>
    </source>
</evidence>
<organism evidence="10 11">
    <name type="scientific">Marinobacter xestospongiae</name>
    <dbReference type="NCBI Taxonomy" id="994319"/>
    <lineage>
        <taxon>Bacteria</taxon>
        <taxon>Pseudomonadati</taxon>
        <taxon>Pseudomonadota</taxon>
        <taxon>Gammaproteobacteria</taxon>
        <taxon>Pseudomonadales</taxon>
        <taxon>Marinobacteraceae</taxon>
        <taxon>Marinobacter</taxon>
    </lineage>
</organism>
<dbReference type="SUPFAM" id="SSF52540">
    <property type="entry name" value="P-loop containing nucleoside triphosphate hydrolases"/>
    <property type="match status" value="1"/>
</dbReference>
<dbReference type="CDD" id="cd03228">
    <property type="entry name" value="ABCC_MRP_Like"/>
    <property type="match status" value="1"/>
</dbReference>
<dbReference type="PANTHER" id="PTHR24221:SF654">
    <property type="entry name" value="ATP-BINDING CASSETTE SUB-FAMILY B MEMBER 6"/>
    <property type="match status" value="1"/>
</dbReference>
<evidence type="ECO:0000259" key="9">
    <source>
        <dbReference type="PROSITE" id="PS50929"/>
    </source>
</evidence>
<protein>
    <submittedName>
        <fullName evidence="10">ABC transporter ATP-binding protein</fullName>
    </submittedName>
</protein>
<evidence type="ECO:0000256" key="1">
    <source>
        <dbReference type="ARBA" id="ARBA00004651"/>
    </source>
</evidence>
<sequence length="553" mass="60215">MNLTHDMSSSQALVTILRGEPRRLPVALALALLASLVELVPWVALWLAARAVMIGEPVLGHGLVAGGAIVLRYLLFTAGVWLAHLAAYGIIQRVRASLVTSLARMPVSRLRGFHRGDLEKRVITDTQALEPLIAHHGVDIINGVIMPLLLTALLFVIDWRLGLVALAPLPLALLIQVVMMRGFTERQAHYNDIVARMHEAQLEFLRSIGVMKLYGVDADSFRQLDRAMASHHGMTADYIRQLIGAWVGFVTVAQASLFFLVPLAIVLMAAGTLSLADGVVAAMIAAGMLKPWLALTQLIGQVSETFVAVGRLLSLCPQQEVTTGHLDEPLQRLACRDLTLSRGGRSLFRGLSLSLAPGQRVVLQGASGGGKSSLLELLSGQLVADQGDWLLNGYAIRTLTDECRARYVASVSQQAFFFVGSIADNLRLACPRQHESELWRVLEVVRLAGLVRVLPAQLDTDMGETRRSFSGGELQRLAIARALLANTPILILDEATSHLDNRTEREVLAGVRDYDPSQIQLVISHRPQAVRTADQVWTLTDGELTVTEGKSDD</sequence>
<dbReference type="GO" id="GO:0005524">
    <property type="term" value="F:ATP binding"/>
    <property type="evidence" value="ECO:0007669"/>
    <property type="project" value="UniProtKB-KW"/>
</dbReference>
<dbReference type="InterPro" id="IPR036640">
    <property type="entry name" value="ABC1_TM_sf"/>
</dbReference>
<evidence type="ECO:0000256" key="5">
    <source>
        <dbReference type="ARBA" id="ARBA00022989"/>
    </source>
</evidence>
<evidence type="ECO:0000313" key="10">
    <source>
        <dbReference type="EMBL" id="MDV2078533.1"/>
    </source>
</evidence>
<keyword evidence="5 7" id="KW-1133">Transmembrane helix</keyword>
<dbReference type="SMART" id="SM00382">
    <property type="entry name" value="AAA"/>
    <property type="match status" value="1"/>
</dbReference>
<feature type="transmembrane region" description="Helical" evidence="7">
    <location>
        <begin position="69"/>
        <end position="91"/>
    </location>
</feature>
<evidence type="ECO:0000256" key="7">
    <source>
        <dbReference type="SAM" id="Phobius"/>
    </source>
</evidence>
<evidence type="ECO:0000256" key="2">
    <source>
        <dbReference type="ARBA" id="ARBA00022692"/>
    </source>
</evidence>
<evidence type="ECO:0000259" key="8">
    <source>
        <dbReference type="PROSITE" id="PS50893"/>
    </source>
</evidence>
<keyword evidence="4 10" id="KW-0067">ATP-binding</keyword>
<dbReference type="PROSITE" id="PS50893">
    <property type="entry name" value="ABC_TRANSPORTER_2"/>
    <property type="match status" value="1"/>
</dbReference>
<accession>A0ABU3VW85</accession>
<dbReference type="SUPFAM" id="SSF90123">
    <property type="entry name" value="ABC transporter transmembrane region"/>
    <property type="match status" value="1"/>
</dbReference>
<evidence type="ECO:0000313" key="11">
    <source>
        <dbReference type="Proteomes" id="UP001269819"/>
    </source>
</evidence>
<dbReference type="PROSITE" id="PS50929">
    <property type="entry name" value="ABC_TM1F"/>
    <property type="match status" value="1"/>
</dbReference>
<feature type="transmembrane region" description="Helical" evidence="7">
    <location>
        <begin position="242"/>
        <end position="261"/>
    </location>
</feature>
<dbReference type="InterPro" id="IPR011527">
    <property type="entry name" value="ABC1_TM_dom"/>
</dbReference>
<gene>
    <name evidence="10" type="ORF">RYS15_07545</name>
</gene>
<dbReference type="PROSITE" id="PS00211">
    <property type="entry name" value="ABC_TRANSPORTER_1"/>
    <property type="match status" value="1"/>
</dbReference>
<proteinExistence type="predicted"/>
<name>A0ABU3VW85_9GAMM</name>